<evidence type="ECO:0000256" key="2">
    <source>
        <dbReference type="ARBA" id="ARBA00022692"/>
    </source>
</evidence>
<proteinExistence type="predicted"/>
<keyword evidence="5 7" id="KW-0472">Membrane</keyword>
<keyword evidence="4 7" id="KW-1133">Transmembrane helix</keyword>
<keyword evidence="3" id="KW-0201">Cytochrome c-type biogenesis</keyword>
<evidence type="ECO:0000259" key="8">
    <source>
        <dbReference type="Pfam" id="PF05140"/>
    </source>
</evidence>
<keyword evidence="2 7" id="KW-0812">Transmembrane</keyword>
<dbReference type="EMBL" id="CP137624">
    <property type="protein sequence ID" value="WPK11782.1"/>
    <property type="molecule type" value="Genomic_DNA"/>
</dbReference>
<keyword evidence="10" id="KW-1185">Reference proteome</keyword>
<feature type="transmembrane region" description="Helical" evidence="7">
    <location>
        <begin position="58"/>
        <end position="85"/>
    </location>
</feature>
<feature type="transmembrane region" description="Helical" evidence="7">
    <location>
        <begin position="467"/>
        <end position="487"/>
    </location>
</feature>
<evidence type="ECO:0000256" key="3">
    <source>
        <dbReference type="ARBA" id="ARBA00022748"/>
    </source>
</evidence>
<dbReference type="Pfam" id="PF05140">
    <property type="entry name" value="ResB"/>
    <property type="match status" value="1"/>
</dbReference>
<accession>A0ABZ0RX07</accession>
<dbReference type="Proteomes" id="UP001322664">
    <property type="component" value="Chromosome"/>
</dbReference>
<name>A0ABZ0RX07_9BACI</name>
<evidence type="ECO:0000256" key="6">
    <source>
        <dbReference type="SAM" id="Coils"/>
    </source>
</evidence>
<feature type="transmembrane region" description="Helical" evidence="7">
    <location>
        <begin position="126"/>
        <end position="144"/>
    </location>
</feature>
<evidence type="ECO:0000313" key="9">
    <source>
        <dbReference type="EMBL" id="WPK11782.1"/>
    </source>
</evidence>
<feature type="transmembrane region" description="Helical" evidence="7">
    <location>
        <begin position="219"/>
        <end position="241"/>
    </location>
</feature>
<evidence type="ECO:0000256" key="4">
    <source>
        <dbReference type="ARBA" id="ARBA00022989"/>
    </source>
</evidence>
<sequence length="547" mass="62556">MEKIICTCKHENPVGTTLCERCGRPLTTEEQDKAVLDMRYDGVAIRSKTHNKSIIDKIWNFFSSVKVGVTLIIITLIAASIGTIFPQEFAVNVATEAERAKYYTDMYGAIGTLYYNLGLADLYSSWWFQTIVGMLAVSIIVASIDRGIPLHRSLTNQRVKRHIGFMKRQRIVAEGQPSEQADKTLDLIEEEMKKLKYKVRRENNALFAEKGRFSRYGPYVNHVGLIVFLGAVMLRLVPGFYVDTSIWLREGEMVAVDGMEGYFLYNDKFILETYDNDPRGEQLRQGVNVVAKNYQTNVKLYKQKEGAVPGQTSDLEELQSYEIRVNHPLKQDGYSIFQMDYRLNELKTMHFELQNKATEEFLGQVSIDLTAPQKEYVIDDQTKVQIVTYLPDFSGFKDGVPQTASPYPENPAFIFRMFTPETPEGETSFVAIRETLEPLGENQYKMKFSNVDTRNVSGLTIRKDTTIPILFIGGIIFMIGVVMGSYWNHRRLWVEQLEDGSIRLAAHANKNWFSMKKDLDAVTAYAHLPQYVDQVEKEQEKEGDNTL</sequence>
<evidence type="ECO:0000256" key="5">
    <source>
        <dbReference type="ARBA" id="ARBA00023136"/>
    </source>
</evidence>
<feature type="coiled-coil region" evidence="6">
    <location>
        <begin position="178"/>
        <end position="205"/>
    </location>
</feature>
<dbReference type="InterPro" id="IPR007816">
    <property type="entry name" value="ResB-like_domain"/>
</dbReference>
<evidence type="ECO:0000256" key="1">
    <source>
        <dbReference type="ARBA" id="ARBA00004141"/>
    </source>
</evidence>
<reference evidence="9 10" key="1">
    <citation type="submission" date="2023-09" db="EMBL/GenBank/DDBJ databases">
        <authorList>
            <person name="Page C.A."/>
            <person name="Perez-Diaz I.M."/>
        </authorList>
    </citation>
    <scope>NUCLEOTIDE SEQUENCE [LARGE SCALE GENOMIC DNA]</scope>
    <source>
        <strain evidence="9 10">Ll15</strain>
    </source>
</reference>
<organism evidence="9 10">
    <name type="scientific">Lysinibacillus louembei</name>
    <dbReference type="NCBI Taxonomy" id="1470088"/>
    <lineage>
        <taxon>Bacteria</taxon>
        <taxon>Bacillati</taxon>
        <taxon>Bacillota</taxon>
        <taxon>Bacilli</taxon>
        <taxon>Bacillales</taxon>
        <taxon>Bacillaceae</taxon>
        <taxon>Lysinibacillus</taxon>
    </lineage>
</organism>
<gene>
    <name evidence="9" type="ORF">R6U77_18110</name>
</gene>
<feature type="domain" description="ResB-like" evidence="8">
    <location>
        <begin position="65"/>
        <end position="520"/>
    </location>
</feature>
<dbReference type="PANTHER" id="PTHR31566">
    <property type="entry name" value="CYTOCHROME C BIOGENESIS PROTEIN CCS1, CHLOROPLASTIC"/>
    <property type="match status" value="1"/>
</dbReference>
<dbReference type="InterPro" id="IPR023494">
    <property type="entry name" value="Cyt_c_bgen_Ccs1/CcsB/ResB"/>
</dbReference>
<protein>
    <submittedName>
        <fullName evidence="9">Cytochrome c biogenesis protein ResB</fullName>
    </submittedName>
</protein>
<evidence type="ECO:0000256" key="7">
    <source>
        <dbReference type="SAM" id="Phobius"/>
    </source>
</evidence>
<keyword evidence="6" id="KW-0175">Coiled coil</keyword>
<dbReference type="RefSeq" id="WP_293921154.1">
    <property type="nucleotide sequence ID" value="NZ_CP137624.1"/>
</dbReference>
<dbReference type="PANTHER" id="PTHR31566:SF0">
    <property type="entry name" value="CYTOCHROME C BIOGENESIS PROTEIN CCS1, CHLOROPLASTIC"/>
    <property type="match status" value="1"/>
</dbReference>
<evidence type="ECO:0000313" key="10">
    <source>
        <dbReference type="Proteomes" id="UP001322664"/>
    </source>
</evidence>
<comment type="subcellular location">
    <subcellularLocation>
        <location evidence="1">Membrane</location>
        <topology evidence="1">Multi-pass membrane protein</topology>
    </subcellularLocation>
</comment>